<proteinExistence type="predicted"/>
<protein>
    <recommendedName>
        <fullName evidence="1">TnsA endonuclease N-terminal domain-containing protein</fullName>
    </recommendedName>
</protein>
<accession>A0A6M4MFD2</accession>
<reference evidence="3" key="1">
    <citation type="submission" date="2014-12" db="EMBL/GenBank/DDBJ databases">
        <title>Complete genome sequence of a multi-drug resistant Klebsiella pneumoniae.</title>
        <authorList>
            <person name="Hua X."/>
            <person name="Chen Q."/>
            <person name="Li X."/>
            <person name="Feng Y."/>
            <person name="Ruan Z."/>
            <person name="Yu Y."/>
        </authorList>
    </citation>
    <scope>NUCLEOTIDE SEQUENCE [LARGE SCALE GENOMIC DNA]</scope>
    <source>
        <strain evidence="3">5.12</strain>
    </source>
</reference>
<dbReference type="KEGG" id="apel:CA267_008835"/>
<dbReference type="InterPro" id="IPR014833">
    <property type="entry name" value="TnsA_N"/>
</dbReference>
<dbReference type="AlphaFoldDB" id="A0A6M4MFD2"/>
<evidence type="ECO:0000259" key="1">
    <source>
        <dbReference type="Pfam" id="PF08722"/>
    </source>
</evidence>
<evidence type="ECO:0000313" key="3">
    <source>
        <dbReference type="Proteomes" id="UP000219285"/>
    </source>
</evidence>
<feature type="domain" description="TnsA endonuclease N-terminal" evidence="1">
    <location>
        <begin position="45"/>
        <end position="104"/>
    </location>
</feature>
<organism evidence="2 3">
    <name type="scientific">Alteromonas pelagimontana</name>
    <dbReference type="NCBI Taxonomy" id="1858656"/>
    <lineage>
        <taxon>Bacteria</taxon>
        <taxon>Pseudomonadati</taxon>
        <taxon>Pseudomonadota</taxon>
        <taxon>Gammaproteobacteria</taxon>
        <taxon>Alteromonadales</taxon>
        <taxon>Alteromonadaceae</taxon>
        <taxon>Alteromonas/Salinimonas group</taxon>
        <taxon>Alteromonas</taxon>
    </lineage>
</organism>
<evidence type="ECO:0000313" key="2">
    <source>
        <dbReference type="EMBL" id="QJR80876.1"/>
    </source>
</evidence>
<dbReference type="EMBL" id="CP052766">
    <property type="protein sequence ID" value="QJR80876.1"/>
    <property type="molecule type" value="Genomic_DNA"/>
</dbReference>
<reference evidence="2 3" key="2">
    <citation type="submission" date="2020-04" db="EMBL/GenBank/DDBJ databases">
        <title>Complete genome sequence of Alteromonas pelagimontana 5.12T.</title>
        <authorList>
            <person name="Sinha R.K."/>
            <person name="Krishnan K.P."/>
            <person name="Kurian J.P."/>
        </authorList>
    </citation>
    <scope>NUCLEOTIDE SEQUENCE [LARGE SCALE GENOMIC DNA]</scope>
    <source>
        <strain evidence="2 3">5.12</strain>
    </source>
</reference>
<sequence>MYRQRKLPHTSKILRLIGFSSFKNEARMYCESAMESHALLLCEFDDSVLRYTTQPFTLTYRLNNRKTRYTPDILKMMSNGDYQSVEVKPLDRLQSVHNVEKFQVLQELFPKVVGHELRLLSDKDIYAGGQIKNYQSLYPFRRQPLTDQEKTVLSITPSILSFRELSEVAHSSFTIAMRLVAHNSFTWDVLSPLNPESLLKKRAA</sequence>
<dbReference type="Proteomes" id="UP000219285">
    <property type="component" value="Chromosome"/>
</dbReference>
<gene>
    <name evidence="2" type="ORF">CA267_008835</name>
</gene>
<dbReference type="Pfam" id="PF08722">
    <property type="entry name" value="Tn7_TnsA-like_N"/>
    <property type="match status" value="1"/>
</dbReference>
<keyword evidence="3" id="KW-1185">Reference proteome</keyword>
<name>A0A6M4MFD2_9ALTE</name>
<dbReference type="RefSeq" id="WP_170669041.1">
    <property type="nucleotide sequence ID" value="NZ_CP052766.1"/>
</dbReference>